<sequence>MTYELVELKDMMVAGLSARTNNYAPDMGNVIGGLWAQFMGAYSSVLYKANEKTLGIYTEYEGRETEDYSVLAACEVKKTEGQPDGITIKTIPAGTYAKFTAEGEGKEAVAKVWQNLWNMDLSRSFVCDFEEYEKTEEGRCRIHIYIGLKN</sequence>
<dbReference type="Pfam" id="PF14526">
    <property type="entry name" value="Cass2"/>
    <property type="match status" value="1"/>
</dbReference>
<organism evidence="2 3">
    <name type="scientific">Lacrimispora xylanisolvens</name>
    <dbReference type="NCBI Taxonomy" id="384636"/>
    <lineage>
        <taxon>Bacteria</taxon>
        <taxon>Bacillati</taxon>
        <taxon>Bacillota</taxon>
        <taxon>Clostridia</taxon>
        <taxon>Lachnospirales</taxon>
        <taxon>Lachnospiraceae</taxon>
        <taxon>Lacrimispora</taxon>
    </lineage>
</organism>
<dbReference type="InterPro" id="IPR053182">
    <property type="entry name" value="YobU-like_regulator"/>
</dbReference>
<dbReference type="PANTHER" id="PTHR36444:SF2">
    <property type="entry name" value="TRANSCRIPTIONAL REGULATOR PROTEIN YOBU-RELATED"/>
    <property type="match status" value="1"/>
</dbReference>
<keyword evidence="3" id="KW-1185">Reference proteome</keyword>
<gene>
    <name evidence="2" type="ORF">BXY41_105301</name>
</gene>
<dbReference type="PANTHER" id="PTHR36444">
    <property type="entry name" value="TRANSCRIPTIONAL REGULATOR PROTEIN YOBU-RELATED"/>
    <property type="match status" value="1"/>
</dbReference>
<dbReference type="RefSeq" id="WP_104437054.1">
    <property type="nucleotide sequence ID" value="NZ_PTJA01000005.1"/>
</dbReference>
<reference evidence="2 3" key="1">
    <citation type="submission" date="2018-02" db="EMBL/GenBank/DDBJ databases">
        <title>Genomic Encyclopedia of Archaeal and Bacterial Type Strains, Phase II (KMG-II): from individual species to whole genera.</title>
        <authorList>
            <person name="Goeker M."/>
        </authorList>
    </citation>
    <scope>NUCLEOTIDE SEQUENCE [LARGE SCALE GENOMIC DNA]</scope>
    <source>
        <strain evidence="2 3">DSM 3808</strain>
    </source>
</reference>
<evidence type="ECO:0000313" key="3">
    <source>
        <dbReference type="Proteomes" id="UP000237749"/>
    </source>
</evidence>
<dbReference type="InterPro" id="IPR010499">
    <property type="entry name" value="AraC_E-bd"/>
</dbReference>
<dbReference type="InterPro" id="IPR029441">
    <property type="entry name" value="Cass2"/>
</dbReference>
<dbReference type="OrthoDB" id="9801008at2"/>
<dbReference type="InterPro" id="IPR011256">
    <property type="entry name" value="Reg_factor_effector_dom_sf"/>
</dbReference>
<dbReference type="EMBL" id="PTJA01000005">
    <property type="protein sequence ID" value="PPK81079.1"/>
    <property type="molecule type" value="Genomic_DNA"/>
</dbReference>
<accession>A0A2S6HTJ0</accession>
<feature type="domain" description="AraC effector-binding" evidence="1">
    <location>
        <begin position="1"/>
        <end position="149"/>
    </location>
</feature>
<dbReference type="SMART" id="SM00871">
    <property type="entry name" value="AraC_E_bind"/>
    <property type="match status" value="1"/>
</dbReference>
<proteinExistence type="predicted"/>
<name>A0A2S6HTJ0_9FIRM</name>
<dbReference type="AlphaFoldDB" id="A0A2S6HTJ0"/>
<dbReference type="Proteomes" id="UP000237749">
    <property type="component" value="Unassembled WGS sequence"/>
</dbReference>
<evidence type="ECO:0000313" key="2">
    <source>
        <dbReference type="EMBL" id="PPK81079.1"/>
    </source>
</evidence>
<dbReference type="Gene3D" id="3.20.80.10">
    <property type="entry name" value="Regulatory factor, effector binding domain"/>
    <property type="match status" value="1"/>
</dbReference>
<comment type="caution">
    <text evidence="2">The sequence shown here is derived from an EMBL/GenBank/DDBJ whole genome shotgun (WGS) entry which is preliminary data.</text>
</comment>
<evidence type="ECO:0000259" key="1">
    <source>
        <dbReference type="SMART" id="SM00871"/>
    </source>
</evidence>
<dbReference type="SUPFAM" id="SSF55136">
    <property type="entry name" value="Probable bacterial effector-binding domain"/>
    <property type="match status" value="1"/>
</dbReference>
<protein>
    <submittedName>
        <fullName evidence="2">Putative transcriptional regulator YdeE</fullName>
    </submittedName>
</protein>